<protein>
    <recommendedName>
        <fullName evidence="1">SnoaL-like domain-containing protein</fullName>
    </recommendedName>
</protein>
<dbReference type="Proteomes" id="UP000187486">
    <property type="component" value="Unassembled WGS sequence"/>
</dbReference>
<proteinExistence type="predicted"/>
<sequence>MVTFELVQALAVAKSRQDVPAALDLLHPDMTLETPAFGTTAKGRAENEKALKRFFATFPDYDVTLDGHVSDGATLVCWGTARMTMTGDRFGVVPHGGRAELPVFIQFTFADGLIASERFFFDLSALCAQSGVSTDAVRRKVFGS</sequence>
<dbReference type="InterPro" id="IPR032710">
    <property type="entry name" value="NTF2-like_dom_sf"/>
</dbReference>
<evidence type="ECO:0000313" key="3">
    <source>
        <dbReference type="Proteomes" id="UP000187486"/>
    </source>
</evidence>
<gene>
    <name evidence="2" type="ORF">BS329_18810</name>
</gene>
<feature type="domain" description="SnoaL-like" evidence="1">
    <location>
        <begin position="10"/>
        <end position="116"/>
    </location>
</feature>
<dbReference type="AlphaFoldDB" id="A0A1R0KRL8"/>
<reference evidence="2 3" key="1">
    <citation type="submission" date="2016-01" db="EMBL/GenBank/DDBJ databases">
        <title>Amycolatopsis coloradensis genome sequencing and assembly.</title>
        <authorList>
            <person name="Mayilraj S."/>
        </authorList>
    </citation>
    <scope>NUCLEOTIDE SEQUENCE [LARGE SCALE GENOMIC DNA]</scope>
    <source>
        <strain evidence="2 3">DSM 44225</strain>
    </source>
</reference>
<comment type="caution">
    <text evidence="2">The sequence shown here is derived from an EMBL/GenBank/DDBJ whole genome shotgun (WGS) entry which is preliminary data.</text>
</comment>
<organism evidence="2 3">
    <name type="scientific">Amycolatopsis coloradensis</name>
    <dbReference type="NCBI Taxonomy" id="76021"/>
    <lineage>
        <taxon>Bacteria</taxon>
        <taxon>Bacillati</taxon>
        <taxon>Actinomycetota</taxon>
        <taxon>Actinomycetes</taxon>
        <taxon>Pseudonocardiales</taxon>
        <taxon>Pseudonocardiaceae</taxon>
        <taxon>Amycolatopsis</taxon>
    </lineage>
</organism>
<dbReference type="SUPFAM" id="SSF54427">
    <property type="entry name" value="NTF2-like"/>
    <property type="match status" value="1"/>
</dbReference>
<dbReference type="STRING" id="76021.BS329_18810"/>
<keyword evidence="3" id="KW-1185">Reference proteome</keyword>
<dbReference type="Pfam" id="PF12680">
    <property type="entry name" value="SnoaL_2"/>
    <property type="match status" value="1"/>
</dbReference>
<evidence type="ECO:0000259" key="1">
    <source>
        <dbReference type="Pfam" id="PF12680"/>
    </source>
</evidence>
<evidence type="ECO:0000313" key="2">
    <source>
        <dbReference type="EMBL" id="OLZ50488.1"/>
    </source>
</evidence>
<name>A0A1R0KRL8_9PSEU</name>
<dbReference type="EMBL" id="MQUQ01000010">
    <property type="protein sequence ID" value="OLZ50488.1"/>
    <property type="molecule type" value="Genomic_DNA"/>
</dbReference>
<accession>A0A1R0KRL8</accession>
<dbReference type="InterPro" id="IPR037401">
    <property type="entry name" value="SnoaL-like"/>
</dbReference>
<dbReference type="Gene3D" id="3.10.450.50">
    <property type="match status" value="1"/>
</dbReference>